<dbReference type="Proteomes" id="UP000198504">
    <property type="component" value="Unassembled WGS sequence"/>
</dbReference>
<evidence type="ECO:0000313" key="4">
    <source>
        <dbReference type="Proteomes" id="UP000198504"/>
    </source>
</evidence>
<dbReference type="RefSeq" id="WP_232506512.1">
    <property type="nucleotide sequence ID" value="NZ_FOFA01000010.1"/>
</dbReference>
<feature type="region of interest" description="Disordered" evidence="1">
    <location>
        <begin position="278"/>
        <end position="300"/>
    </location>
</feature>
<dbReference type="Gene3D" id="3.40.50.1820">
    <property type="entry name" value="alpha/beta hydrolase"/>
    <property type="match status" value="1"/>
</dbReference>
<protein>
    <submittedName>
        <fullName evidence="3">Alpha/beta hydrolase fold</fullName>
    </submittedName>
</protein>
<proteinExistence type="predicted"/>
<evidence type="ECO:0000256" key="1">
    <source>
        <dbReference type="SAM" id="MobiDB-lite"/>
    </source>
</evidence>
<dbReference type="SUPFAM" id="SSF53474">
    <property type="entry name" value="alpha/beta-Hydrolases"/>
    <property type="match status" value="1"/>
</dbReference>
<dbReference type="PANTHER" id="PTHR37946">
    <property type="entry name" value="SLL1969 PROTEIN"/>
    <property type="match status" value="1"/>
</dbReference>
<accession>A0A1H9MBY8</accession>
<gene>
    <name evidence="3" type="ORF">SAMN05421756_11027</name>
</gene>
<dbReference type="EMBL" id="FOFA01000010">
    <property type="protein sequence ID" value="SER20663.1"/>
    <property type="molecule type" value="Genomic_DNA"/>
</dbReference>
<reference evidence="4" key="1">
    <citation type="submission" date="2016-10" db="EMBL/GenBank/DDBJ databases">
        <authorList>
            <person name="Varghese N."/>
            <person name="Submissions S."/>
        </authorList>
    </citation>
    <scope>NUCLEOTIDE SEQUENCE [LARGE SCALE GENOMIC DNA]</scope>
    <source>
        <strain evidence="4">CGMCC 4.6856</strain>
    </source>
</reference>
<keyword evidence="3" id="KW-0378">Hydrolase</keyword>
<dbReference type="GO" id="GO:0016787">
    <property type="term" value="F:hydrolase activity"/>
    <property type="evidence" value="ECO:0007669"/>
    <property type="project" value="UniProtKB-KW"/>
</dbReference>
<dbReference type="InterPro" id="IPR000073">
    <property type="entry name" value="AB_hydrolase_1"/>
</dbReference>
<keyword evidence="4" id="KW-1185">Reference proteome</keyword>
<organism evidence="3 4">
    <name type="scientific">Microlunatus flavus</name>
    <dbReference type="NCBI Taxonomy" id="1036181"/>
    <lineage>
        <taxon>Bacteria</taxon>
        <taxon>Bacillati</taxon>
        <taxon>Actinomycetota</taxon>
        <taxon>Actinomycetes</taxon>
        <taxon>Propionibacteriales</taxon>
        <taxon>Propionibacteriaceae</taxon>
        <taxon>Microlunatus</taxon>
    </lineage>
</organism>
<name>A0A1H9MBY8_9ACTN</name>
<dbReference type="STRING" id="1036181.SAMN05421756_11027"/>
<feature type="domain" description="AB hydrolase-1" evidence="2">
    <location>
        <begin position="81"/>
        <end position="183"/>
    </location>
</feature>
<evidence type="ECO:0000313" key="3">
    <source>
        <dbReference type="EMBL" id="SER20663.1"/>
    </source>
</evidence>
<dbReference type="AlphaFoldDB" id="A0A1H9MBY8"/>
<evidence type="ECO:0000259" key="2">
    <source>
        <dbReference type="Pfam" id="PF00561"/>
    </source>
</evidence>
<dbReference type="PANTHER" id="PTHR37946:SF1">
    <property type="entry name" value="SLL1969 PROTEIN"/>
    <property type="match status" value="1"/>
</dbReference>
<dbReference type="Pfam" id="PF00561">
    <property type="entry name" value="Abhydrolase_1"/>
    <property type="match status" value="1"/>
</dbReference>
<dbReference type="InterPro" id="IPR029058">
    <property type="entry name" value="AB_hydrolase_fold"/>
</dbReference>
<sequence length="300" mass="31582">MVFAAPTPVRAAGRLLPAVRPVLGAAPGLAREVGWAAAHLVTYPLGALPGSAARTSRRRGSAADPGQRGLLHLDPAAATTPILLVHGIVDNHAIFARLDHLLRARGFATVAAHDYGLLISDVARAATALGDVVRRLARDTGHERVHVVGHSLGGLLARWFVQRQGGDDVVNTLVTLGTPHGGTEVARLGRLVPLLPMARQLEPGSAVVRALAEPAPGCRTRFVAYASDIDHLVVPARNARVDHPDLDATNVDVRGVGHLSMPHDRALAHEIAALLSRASERGEHTGPDSVTEPARRPSRA</sequence>